<dbReference type="Gene3D" id="3.40.1410.10">
    <property type="entry name" value="Chorismate lyase-like"/>
    <property type="match status" value="1"/>
</dbReference>
<dbReference type="SMART" id="SM00866">
    <property type="entry name" value="UTRA"/>
    <property type="match status" value="1"/>
</dbReference>
<reference evidence="6" key="1">
    <citation type="submission" date="2020-11" db="EMBL/GenBank/DDBJ databases">
        <title>Novosphingobium aureum sp. nov., a marine bacterium isolated from sediment of a salt flat.</title>
        <authorList>
            <person name="Yoo Y."/>
            <person name="Kim J.-J."/>
        </authorList>
    </citation>
    <scope>NUCLEOTIDE SEQUENCE</scope>
    <source>
        <strain evidence="6">YJ-S2-02</strain>
    </source>
</reference>
<organism evidence="6 7">
    <name type="scientific">Novosphingobium aureum</name>
    <dbReference type="NCBI Taxonomy" id="2792964"/>
    <lineage>
        <taxon>Bacteria</taxon>
        <taxon>Pseudomonadati</taxon>
        <taxon>Pseudomonadota</taxon>
        <taxon>Alphaproteobacteria</taxon>
        <taxon>Sphingomonadales</taxon>
        <taxon>Sphingomonadaceae</taxon>
        <taxon>Novosphingobium</taxon>
    </lineage>
</organism>
<dbReference type="SMART" id="SM00345">
    <property type="entry name" value="HTH_GNTR"/>
    <property type="match status" value="1"/>
</dbReference>
<evidence type="ECO:0000313" key="7">
    <source>
        <dbReference type="Proteomes" id="UP000617634"/>
    </source>
</evidence>
<evidence type="ECO:0000256" key="1">
    <source>
        <dbReference type="ARBA" id="ARBA00023015"/>
    </source>
</evidence>
<dbReference type="InterPro" id="IPR050679">
    <property type="entry name" value="Bact_HTH_transcr_reg"/>
</dbReference>
<dbReference type="InterPro" id="IPR000524">
    <property type="entry name" value="Tscrpt_reg_HTH_GntR"/>
</dbReference>
<name>A0A931HET4_9SPHN</name>
<dbReference type="PANTHER" id="PTHR44846">
    <property type="entry name" value="MANNOSYL-D-GLYCERATE TRANSPORT/METABOLISM SYSTEM REPRESSOR MNGR-RELATED"/>
    <property type="match status" value="1"/>
</dbReference>
<feature type="compositionally biased region" description="Low complexity" evidence="4">
    <location>
        <begin position="15"/>
        <end position="24"/>
    </location>
</feature>
<dbReference type="PRINTS" id="PR00035">
    <property type="entry name" value="HTHGNTR"/>
</dbReference>
<proteinExistence type="predicted"/>
<sequence length="277" mass="30605">MSSPASKSTAPPVKSPRSGGRRQLGSGGATSLPVYHQLHLVLSQRVREGIYAPGSRFPSEFELAKVFGVSRVSVRRALGRLEEEGLIVRKRGAGTFVAERSPQARGPISGEVDNLITIGFETQTRLIRHGEAAYAPPQAYGALDVAMNEPLFEIERLRLYREQPFSLTNVYLRENEASLLDPEALGAQPVIQALEAAGLRSADAEQTISATLADDRTADLLEVSIGSALVRVRRAVRDPEGRTLLFQQSLYRPDRYEYHMLLTREHSSGHPRWRHIG</sequence>
<protein>
    <submittedName>
        <fullName evidence="6">GntR family transcriptional regulator</fullName>
    </submittedName>
</protein>
<dbReference type="InterPro" id="IPR036390">
    <property type="entry name" value="WH_DNA-bd_sf"/>
</dbReference>
<dbReference type="GO" id="GO:0003677">
    <property type="term" value="F:DNA binding"/>
    <property type="evidence" value="ECO:0007669"/>
    <property type="project" value="UniProtKB-KW"/>
</dbReference>
<dbReference type="InterPro" id="IPR011663">
    <property type="entry name" value="UTRA"/>
</dbReference>
<dbReference type="InterPro" id="IPR028978">
    <property type="entry name" value="Chorismate_lyase_/UTRA_dom_sf"/>
</dbReference>
<dbReference type="Pfam" id="PF00392">
    <property type="entry name" value="GntR"/>
    <property type="match status" value="1"/>
</dbReference>
<evidence type="ECO:0000259" key="5">
    <source>
        <dbReference type="PROSITE" id="PS50949"/>
    </source>
</evidence>
<dbReference type="SUPFAM" id="SSF64288">
    <property type="entry name" value="Chorismate lyase-like"/>
    <property type="match status" value="1"/>
</dbReference>
<dbReference type="Gene3D" id="1.10.10.10">
    <property type="entry name" value="Winged helix-like DNA-binding domain superfamily/Winged helix DNA-binding domain"/>
    <property type="match status" value="1"/>
</dbReference>
<dbReference type="AlphaFoldDB" id="A0A931HET4"/>
<evidence type="ECO:0000313" key="6">
    <source>
        <dbReference type="EMBL" id="MBH0114454.1"/>
    </source>
</evidence>
<keyword evidence="3" id="KW-0804">Transcription</keyword>
<evidence type="ECO:0000256" key="4">
    <source>
        <dbReference type="SAM" id="MobiDB-lite"/>
    </source>
</evidence>
<keyword evidence="1" id="KW-0805">Transcription regulation</keyword>
<evidence type="ECO:0000256" key="2">
    <source>
        <dbReference type="ARBA" id="ARBA00023125"/>
    </source>
</evidence>
<dbReference type="PROSITE" id="PS50949">
    <property type="entry name" value="HTH_GNTR"/>
    <property type="match status" value="1"/>
</dbReference>
<dbReference type="RefSeq" id="WP_197165856.1">
    <property type="nucleotide sequence ID" value="NZ_JADZGI010000003.1"/>
</dbReference>
<feature type="domain" description="HTH gntR-type" evidence="5">
    <location>
        <begin position="32"/>
        <end position="100"/>
    </location>
</feature>
<keyword evidence="7" id="KW-1185">Reference proteome</keyword>
<dbReference type="SUPFAM" id="SSF46785">
    <property type="entry name" value="Winged helix' DNA-binding domain"/>
    <property type="match status" value="1"/>
</dbReference>
<dbReference type="EMBL" id="JADZGI010000003">
    <property type="protein sequence ID" value="MBH0114454.1"/>
    <property type="molecule type" value="Genomic_DNA"/>
</dbReference>
<feature type="region of interest" description="Disordered" evidence="4">
    <location>
        <begin position="1"/>
        <end position="30"/>
    </location>
</feature>
<dbReference type="Proteomes" id="UP000617634">
    <property type="component" value="Unassembled WGS sequence"/>
</dbReference>
<dbReference type="CDD" id="cd07377">
    <property type="entry name" value="WHTH_GntR"/>
    <property type="match status" value="1"/>
</dbReference>
<keyword evidence="2" id="KW-0238">DNA-binding</keyword>
<dbReference type="GO" id="GO:0045892">
    <property type="term" value="P:negative regulation of DNA-templated transcription"/>
    <property type="evidence" value="ECO:0007669"/>
    <property type="project" value="TreeGrafter"/>
</dbReference>
<gene>
    <name evidence="6" type="ORF">I5E68_16025</name>
</gene>
<accession>A0A931HET4</accession>
<dbReference type="PANTHER" id="PTHR44846:SF1">
    <property type="entry name" value="MANNOSYL-D-GLYCERATE TRANSPORT_METABOLISM SYSTEM REPRESSOR MNGR-RELATED"/>
    <property type="match status" value="1"/>
</dbReference>
<comment type="caution">
    <text evidence="6">The sequence shown here is derived from an EMBL/GenBank/DDBJ whole genome shotgun (WGS) entry which is preliminary data.</text>
</comment>
<dbReference type="InterPro" id="IPR036388">
    <property type="entry name" value="WH-like_DNA-bd_sf"/>
</dbReference>
<dbReference type="GO" id="GO:0003700">
    <property type="term" value="F:DNA-binding transcription factor activity"/>
    <property type="evidence" value="ECO:0007669"/>
    <property type="project" value="InterPro"/>
</dbReference>
<evidence type="ECO:0000256" key="3">
    <source>
        <dbReference type="ARBA" id="ARBA00023163"/>
    </source>
</evidence>
<dbReference type="Pfam" id="PF07702">
    <property type="entry name" value="UTRA"/>
    <property type="match status" value="1"/>
</dbReference>